<proteinExistence type="predicted"/>
<dbReference type="Proteomes" id="UP000031523">
    <property type="component" value="Chromosome"/>
</dbReference>
<evidence type="ECO:0000313" key="7">
    <source>
        <dbReference type="EMBL" id="AJE85296.1"/>
    </source>
</evidence>
<keyword evidence="8" id="KW-1185">Reference proteome</keyword>
<protein>
    <recommendedName>
        <fullName evidence="1">anthranilate synthase</fullName>
        <ecNumber evidence="1">4.1.3.27</ecNumber>
    </recommendedName>
</protein>
<dbReference type="InterPro" id="IPR015890">
    <property type="entry name" value="Chorismate_C"/>
</dbReference>
<evidence type="ECO:0000259" key="5">
    <source>
        <dbReference type="Pfam" id="PF00117"/>
    </source>
</evidence>
<sequence length="633" mass="68180">MSAADAPEAGDLLARILTDPPEAYALLYRPEAAGAGTLDVLTGEVTEPALLAELPLPAQPLHPGRAHHELLVVIPYRQIAERGFTVPDDGAPLLALSVTDQQRLSLPEALARIPQVPITLGGGHFDVDDAAYQEIVRNVVDREIGTGKGANFVIKRSFVADITDYGPHSALTFFSRLLQREAGAYWTFLIHTGARTFVGATPERHISVAGGKAVMNPISGTYPYPPQGPTLAGVMDFLADRKEADELSMVVDEELKMMARICEGGGRAIGPYLKEMTRLAHTEYLIEGHTTRSSAEILRETLFAPTVTGSPLESACRVISRYEPQGRGYYSGVAALLGRDRAGRAALDSAILIRTAVLGATGRVGIGVGSTLVRHSDPRAEAAETRAKADGLVAALESGRGARFADHPEVRAALELRNASLADFWLRADADRAAVRGGSPLAGLRVLVVDAEDTFTAMIAHQLRSTGPAVTVRRYDEEYSLDGWDLVVLGPGPGDPAQREEPRMRHLHAAVRTLLARRAPFLAVCLSHQVLSLALGFEVLRLKTPNQGVQKQIHLFGTPEHVGFYNTFAARSEEDKREVPGVGLVEVSHDPADGEVHALRGPHFTSLQFHPESILTRDGPRILTAAVRDALGR</sequence>
<dbReference type="InterPro" id="IPR029062">
    <property type="entry name" value="Class_I_gatase-like"/>
</dbReference>
<dbReference type="PRINTS" id="PR00099">
    <property type="entry name" value="CPSGATASE"/>
</dbReference>
<dbReference type="Pfam" id="PF00117">
    <property type="entry name" value="GATase"/>
    <property type="match status" value="1"/>
</dbReference>
<evidence type="ECO:0000256" key="3">
    <source>
        <dbReference type="ARBA" id="ARBA00023239"/>
    </source>
</evidence>
<dbReference type="PROSITE" id="PS51273">
    <property type="entry name" value="GATASE_TYPE_1"/>
    <property type="match status" value="1"/>
</dbReference>
<dbReference type="PANTHER" id="PTHR11236">
    <property type="entry name" value="AMINOBENZOATE/ANTHRANILATE SYNTHASE"/>
    <property type="match status" value="1"/>
</dbReference>
<accession>A0A0B5F334</accession>
<evidence type="ECO:0000313" key="8">
    <source>
        <dbReference type="Proteomes" id="UP000031523"/>
    </source>
</evidence>
<evidence type="ECO:0000256" key="4">
    <source>
        <dbReference type="ARBA" id="ARBA00047683"/>
    </source>
</evidence>
<gene>
    <name evidence="7" type="ORF">SLNWT_4920</name>
</gene>
<dbReference type="PRINTS" id="PR00097">
    <property type="entry name" value="ANTSNTHASEII"/>
</dbReference>
<dbReference type="GO" id="GO:0000162">
    <property type="term" value="P:L-tryptophan biosynthetic process"/>
    <property type="evidence" value="ECO:0007669"/>
    <property type="project" value="TreeGrafter"/>
</dbReference>
<dbReference type="AlphaFoldDB" id="A0A0B5F334"/>
<keyword evidence="3" id="KW-0456">Lyase</keyword>
<dbReference type="CDD" id="cd01743">
    <property type="entry name" value="GATase1_Anthranilate_Synthase"/>
    <property type="match status" value="1"/>
</dbReference>
<evidence type="ECO:0000256" key="1">
    <source>
        <dbReference type="ARBA" id="ARBA00012266"/>
    </source>
</evidence>
<dbReference type="KEGG" id="sals:SLNWT_4920"/>
<evidence type="ECO:0000259" key="6">
    <source>
        <dbReference type="Pfam" id="PF00425"/>
    </source>
</evidence>
<feature type="domain" description="Glutamine amidotransferase" evidence="5">
    <location>
        <begin position="447"/>
        <end position="626"/>
    </location>
</feature>
<dbReference type="InterPro" id="IPR006221">
    <property type="entry name" value="TrpG/PapA_dom"/>
</dbReference>
<dbReference type="Gene3D" id="3.40.50.880">
    <property type="match status" value="1"/>
</dbReference>
<dbReference type="SUPFAM" id="SSF56322">
    <property type="entry name" value="ADC synthase"/>
    <property type="match status" value="1"/>
</dbReference>
<dbReference type="EMBL" id="CP010519">
    <property type="protein sequence ID" value="AJE85296.1"/>
    <property type="molecule type" value="Genomic_DNA"/>
</dbReference>
<dbReference type="PANTHER" id="PTHR11236:SF49">
    <property type="entry name" value="ANTHRANILATE SYNTHASE COMPONENT 1"/>
    <property type="match status" value="1"/>
</dbReference>
<feature type="domain" description="Chorismate-utilising enzyme C-terminal" evidence="6">
    <location>
        <begin position="130"/>
        <end position="388"/>
    </location>
</feature>
<dbReference type="Gene3D" id="3.60.120.10">
    <property type="entry name" value="Anthranilate synthase"/>
    <property type="match status" value="1"/>
</dbReference>
<dbReference type="InterPro" id="IPR019999">
    <property type="entry name" value="Anth_synth_I-like"/>
</dbReference>
<dbReference type="Pfam" id="PF00425">
    <property type="entry name" value="Chorismate_bind"/>
    <property type="match status" value="1"/>
</dbReference>
<dbReference type="GO" id="GO:0004049">
    <property type="term" value="F:anthranilate synthase activity"/>
    <property type="evidence" value="ECO:0007669"/>
    <property type="project" value="UniProtKB-EC"/>
</dbReference>
<comment type="catalytic activity">
    <reaction evidence="4">
        <text>chorismate + L-glutamine = anthranilate + pyruvate + L-glutamate + H(+)</text>
        <dbReference type="Rhea" id="RHEA:21732"/>
        <dbReference type="ChEBI" id="CHEBI:15361"/>
        <dbReference type="ChEBI" id="CHEBI:15378"/>
        <dbReference type="ChEBI" id="CHEBI:16567"/>
        <dbReference type="ChEBI" id="CHEBI:29748"/>
        <dbReference type="ChEBI" id="CHEBI:29985"/>
        <dbReference type="ChEBI" id="CHEBI:58359"/>
        <dbReference type="EC" id="4.1.3.27"/>
    </reaction>
</comment>
<name>A0A0B5F334_STRA4</name>
<dbReference type="EC" id="4.1.3.27" evidence="1"/>
<dbReference type="InterPro" id="IPR017926">
    <property type="entry name" value="GATASE"/>
</dbReference>
<organism evidence="7 8">
    <name type="scientific">Streptomyces albus (strain ATCC 21838 / DSM 41398 / FERM P-419 / JCM 4703 / NBRC 107858)</name>
    <dbReference type="NCBI Taxonomy" id="1081613"/>
    <lineage>
        <taxon>Bacteria</taxon>
        <taxon>Bacillati</taxon>
        <taxon>Actinomycetota</taxon>
        <taxon>Actinomycetes</taxon>
        <taxon>Kitasatosporales</taxon>
        <taxon>Streptomycetaceae</taxon>
        <taxon>Streptomyces</taxon>
    </lineage>
</organism>
<dbReference type="InterPro" id="IPR005801">
    <property type="entry name" value="ADC_synthase"/>
</dbReference>
<dbReference type="SUPFAM" id="SSF52317">
    <property type="entry name" value="Class I glutamine amidotransferase-like"/>
    <property type="match status" value="1"/>
</dbReference>
<evidence type="ECO:0000256" key="2">
    <source>
        <dbReference type="ARBA" id="ARBA00022962"/>
    </source>
</evidence>
<keyword evidence="2" id="KW-0315">Glutamine amidotransferase</keyword>
<dbReference type="PRINTS" id="PR00096">
    <property type="entry name" value="GATASE"/>
</dbReference>
<reference evidence="7 8" key="1">
    <citation type="submission" date="2015-01" db="EMBL/GenBank/DDBJ databases">
        <title>Enhanced salinomycin production by adjusting the supply of polyketide extender units in Streptomyce albus DSM 41398.</title>
        <authorList>
            <person name="Lu C."/>
        </authorList>
    </citation>
    <scope>NUCLEOTIDE SEQUENCE [LARGE SCALE GENOMIC DNA]</scope>
    <source>
        <strain evidence="8">ATCC 21838 / DSM 41398 / FERM P-419 / JCM 4703 / NBRC 107858</strain>
    </source>
</reference>